<dbReference type="EMBL" id="BAAADQ010000001">
    <property type="protein sequence ID" value="GAA0532647.1"/>
    <property type="molecule type" value="Genomic_DNA"/>
</dbReference>
<reference evidence="3 5" key="3">
    <citation type="submission" date="2024-06" db="EMBL/GenBank/DDBJ databases">
        <title>Halorubrum miltondacostae sp. nov., a potential PHA producer isolated from an inland solar saltern in Rio Maior, Portugal.</title>
        <authorList>
            <person name="Albuquerque L."/>
            <person name="Viver T."/>
            <person name="Barroso C."/>
            <person name="Claudino R."/>
            <person name="Galvan M."/>
            <person name="Simoes G."/>
            <person name="Lobo Da Cunha A."/>
            <person name="Egas C."/>
        </authorList>
    </citation>
    <scope>NUCLEOTIDE SEQUENCE [LARGE SCALE GENOMIC DNA]</scope>
    <source>
        <strain evidence="3 5">DSM 18646</strain>
    </source>
</reference>
<name>A0AAV3SN13_9EURY</name>
<keyword evidence="5" id="KW-1185">Reference proteome</keyword>
<dbReference type="RefSeq" id="WP_343776221.1">
    <property type="nucleotide sequence ID" value="NZ_BAAADQ010000001.1"/>
</dbReference>
<comment type="caution">
    <text evidence="2">The sequence shown here is derived from an EMBL/GenBank/DDBJ whole genome shotgun (WGS) entry which is preliminary data.</text>
</comment>
<evidence type="ECO:0000313" key="3">
    <source>
        <dbReference type="EMBL" id="MEZ3165864.1"/>
    </source>
</evidence>
<sequence>MTPEISSLLGDSVPTYKKKRDVDRTELSEETVFTLLSARRRREMLCILTRSGGETTVADMVAEVAHREHGKEANAAKRKAIYVSLHQTHIPKFVEAEVLEHDVANRTIRLIGLWKQLYAYLEFDPLETKQGLLSRMFRPKTGRAAD</sequence>
<dbReference type="InterPro" id="IPR055768">
    <property type="entry name" value="DUF7344"/>
</dbReference>
<dbReference type="Proteomes" id="UP001501425">
    <property type="component" value="Unassembled WGS sequence"/>
</dbReference>
<evidence type="ECO:0000313" key="5">
    <source>
        <dbReference type="Proteomes" id="UP001567571"/>
    </source>
</evidence>
<evidence type="ECO:0000313" key="4">
    <source>
        <dbReference type="Proteomes" id="UP001501425"/>
    </source>
</evidence>
<dbReference type="Proteomes" id="UP001567571">
    <property type="component" value="Unassembled WGS sequence"/>
</dbReference>
<dbReference type="AlphaFoldDB" id="A0AAV3SN13"/>
<dbReference type="EMBL" id="JBEDNW010000001">
    <property type="protein sequence ID" value="MEZ3165864.1"/>
    <property type="molecule type" value="Genomic_DNA"/>
</dbReference>
<proteinExistence type="predicted"/>
<reference evidence="2" key="1">
    <citation type="journal article" date="2014" name="Int. J. Syst. Evol. Microbiol.">
        <title>Complete genome sequence of Corynebacterium casei LMG S-19264T (=DSM 44701T), isolated from a smear-ripened cheese.</title>
        <authorList>
            <consortium name="US DOE Joint Genome Institute (JGI-PGF)"/>
            <person name="Walter F."/>
            <person name="Albersmeier A."/>
            <person name="Kalinowski J."/>
            <person name="Ruckert C."/>
        </authorList>
    </citation>
    <scope>NUCLEOTIDE SEQUENCE</scope>
    <source>
        <strain evidence="2">JCM 14265</strain>
    </source>
</reference>
<gene>
    <name evidence="3" type="ORF">ABNG02_00815</name>
    <name evidence="2" type="ORF">GCM10008994_04230</name>
</gene>
<evidence type="ECO:0000313" key="2">
    <source>
        <dbReference type="EMBL" id="GAA0532647.1"/>
    </source>
</evidence>
<reference evidence="2" key="2">
    <citation type="submission" date="2023-12" db="EMBL/GenBank/DDBJ databases">
        <authorList>
            <person name="Sun Q."/>
            <person name="Inoue M."/>
        </authorList>
    </citation>
    <scope>NUCLEOTIDE SEQUENCE</scope>
    <source>
        <strain evidence="2">JCM 14265</strain>
    </source>
</reference>
<organism evidence="2 4">
    <name type="scientific">Halorubrum ejinorense</name>
    <dbReference type="NCBI Taxonomy" id="425309"/>
    <lineage>
        <taxon>Archaea</taxon>
        <taxon>Methanobacteriati</taxon>
        <taxon>Methanobacteriota</taxon>
        <taxon>Stenosarchaea group</taxon>
        <taxon>Halobacteria</taxon>
        <taxon>Halobacteriales</taxon>
        <taxon>Haloferacaceae</taxon>
        <taxon>Halorubrum</taxon>
    </lineage>
</organism>
<feature type="domain" description="DUF7344" evidence="1">
    <location>
        <begin position="33"/>
        <end position="108"/>
    </location>
</feature>
<accession>A0AAV3SN13</accession>
<dbReference type="Pfam" id="PF24035">
    <property type="entry name" value="DUF7344"/>
    <property type="match status" value="1"/>
</dbReference>
<protein>
    <recommendedName>
        <fullName evidence="1">DUF7344 domain-containing protein</fullName>
    </recommendedName>
</protein>
<evidence type="ECO:0000259" key="1">
    <source>
        <dbReference type="Pfam" id="PF24035"/>
    </source>
</evidence>